<feature type="transmembrane region" description="Helical" evidence="1">
    <location>
        <begin position="235"/>
        <end position="258"/>
    </location>
</feature>
<reference evidence="2" key="1">
    <citation type="submission" date="2023-02" db="EMBL/GenBank/DDBJ databases">
        <title>Actinokineospora globicatena NBRC 15670.</title>
        <authorList>
            <person name="Ichikawa N."/>
            <person name="Sato H."/>
            <person name="Tonouchi N."/>
        </authorList>
    </citation>
    <scope>NUCLEOTIDE SEQUENCE</scope>
    <source>
        <strain evidence="2">NBRC 15670</strain>
    </source>
</reference>
<feature type="transmembrane region" description="Helical" evidence="1">
    <location>
        <begin position="264"/>
        <end position="286"/>
    </location>
</feature>
<evidence type="ECO:0000313" key="3">
    <source>
        <dbReference type="Proteomes" id="UP001165042"/>
    </source>
</evidence>
<feature type="transmembrane region" description="Helical" evidence="1">
    <location>
        <begin position="157"/>
        <end position="177"/>
    </location>
</feature>
<keyword evidence="3" id="KW-1185">Reference proteome</keyword>
<keyword evidence="1" id="KW-0812">Transmembrane</keyword>
<comment type="caution">
    <text evidence="2">The sequence shown here is derived from an EMBL/GenBank/DDBJ whole genome shotgun (WGS) entry which is preliminary data.</text>
</comment>
<evidence type="ECO:0000256" key="1">
    <source>
        <dbReference type="SAM" id="Phobius"/>
    </source>
</evidence>
<keyword evidence="1" id="KW-1133">Transmembrane helix</keyword>
<protein>
    <submittedName>
        <fullName evidence="2">Uncharacterized protein</fullName>
    </submittedName>
</protein>
<dbReference type="Proteomes" id="UP001165042">
    <property type="component" value="Unassembled WGS sequence"/>
</dbReference>
<evidence type="ECO:0000313" key="2">
    <source>
        <dbReference type="EMBL" id="GLW94268.1"/>
    </source>
</evidence>
<sequence length="345" mass="37115">MPDQSEPTPPTTRLNPRPRADPRRVILSLVVVISFLALTGSGLFLWHRSDQGAADQARADVDRSQALATAAVDDLARARAEFDEARQAFEAEVAGAGPAGVPGMGSTARKLGALRDSAQANSDRVAQIANQRNSQLNTVINARISAEERLRVWPTMWGVYGILATALLLMFGIWWLYTRSESVRESEDGMALDRVRQAVANSKDGDAGTLSWSNQTMLQEYHGIVLRSARSARGLTIAVLVLGFLLITVLGIAAVFLVNGIPATVAASVVTVAGAAVTGYITRAVLRNAENSAREVGRFFDHPRQLERVLAAERVLADISPEKSDEARLEVVRALVAPASDIGRD</sequence>
<dbReference type="AlphaFoldDB" id="A0A9W6QPP8"/>
<organism evidence="2 3">
    <name type="scientific">Actinokineospora globicatena</name>
    <dbReference type="NCBI Taxonomy" id="103729"/>
    <lineage>
        <taxon>Bacteria</taxon>
        <taxon>Bacillati</taxon>
        <taxon>Actinomycetota</taxon>
        <taxon>Actinomycetes</taxon>
        <taxon>Pseudonocardiales</taxon>
        <taxon>Pseudonocardiaceae</taxon>
        <taxon>Actinokineospora</taxon>
    </lineage>
</organism>
<name>A0A9W6QPP8_9PSEU</name>
<feature type="transmembrane region" description="Helical" evidence="1">
    <location>
        <begin position="25"/>
        <end position="46"/>
    </location>
</feature>
<gene>
    <name evidence="2" type="ORF">Aglo03_50840</name>
</gene>
<accession>A0A9W6QPP8</accession>
<proteinExistence type="predicted"/>
<dbReference type="EMBL" id="BSSD01000008">
    <property type="protein sequence ID" value="GLW94268.1"/>
    <property type="molecule type" value="Genomic_DNA"/>
</dbReference>
<keyword evidence="1" id="KW-0472">Membrane</keyword>